<dbReference type="OrthoDB" id="430637at2759"/>
<keyword evidence="6 16" id="KW-1133">Transmembrane helix</keyword>
<evidence type="ECO:0000256" key="9">
    <source>
        <dbReference type="ARBA" id="ARBA00023136"/>
    </source>
</evidence>
<evidence type="ECO:0000313" key="19">
    <source>
        <dbReference type="Proteomes" id="UP000007879"/>
    </source>
</evidence>
<feature type="transmembrane region" description="Helical" evidence="16">
    <location>
        <begin position="196"/>
        <end position="217"/>
    </location>
</feature>
<dbReference type="FunFam" id="1.20.5.110:FF:000078">
    <property type="entry name" value="Vesicle transport through interaction with t-SNAREs 1A"/>
    <property type="match status" value="1"/>
</dbReference>
<dbReference type="GO" id="GO:0000139">
    <property type="term" value="C:Golgi membrane"/>
    <property type="evidence" value="ECO:0007669"/>
    <property type="project" value="UniProtKB-SubCell"/>
</dbReference>
<evidence type="ECO:0000259" key="17">
    <source>
        <dbReference type="SMART" id="SM00397"/>
    </source>
</evidence>
<organism evidence="18">
    <name type="scientific">Amphimedon queenslandica</name>
    <name type="common">Sponge</name>
    <dbReference type="NCBI Taxonomy" id="400682"/>
    <lineage>
        <taxon>Eukaryota</taxon>
        <taxon>Metazoa</taxon>
        <taxon>Porifera</taxon>
        <taxon>Demospongiae</taxon>
        <taxon>Heteroscleromorpha</taxon>
        <taxon>Haplosclerida</taxon>
        <taxon>Niphatidae</taxon>
        <taxon>Amphimedon</taxon>
    </lineage>
</organism>
<evidence type="ECO:0000256" key="2">
    <source>
        <dbReference type="ARBA" id="ARBA00006108"/>
    </source>
</evidence>
<dbReference type="STRING" id="400682.A0A1X7VUE8"/>
<evidence type="ECO:0000256" key="8">
    <source>
        <dbReference type="ARBA" id="ARBA00023054"/>
    </source>
</evidence>
<evidence type="ECO:0000256" key="13">
    <source>
        <dbReference type="ARBA" id="ARBA00081711"/>
    </source>
</evidence>
<dbReference type="GO" id="GO:0031201">
    <property type="term" value="C:SNARE complex"/>
    <property type="evidence" value="ECO:0007669"/>
    <property type="project" value="TreeGrafter"/>
</dbReference>
<comment type="subcellular location">
    <subcellularLocation>
        <location evidence="10">Endomembrane system</location>
        <topology evidence="10">Single-pass type IV membrane protein</topology>
    </subcellularLocation>
    <subcellularLocation>
        <location evidence="1">Golgi apparatus membrane</location>
        <topology evidence="1">Single-pass membrane protein</topology>
    </subcellularLocation>
</comment>
<evidence type="ECO:0000256" key="5">
    <source>
        <dbReference type="ARBA" id="ARBA00022927"/>
    </source>
</evidence>
<dbReference type="GO" id="GO:0048280">
    <property type="term" value="P:vesicle fusion with Golgi apparatus"/>
    <property type="evidence" value="ECO:0007669"/>
    <property type="project" value="TreeGrafter"/>
</dbReference>
<dbReference type="GO" id="GO:0005789">
    <property type="term" value="C:endoplasmic reticulum membrane"/>
    <property type="evidence" value="ECO:0007669"/>
    <property type="project" value="TreeGrafter"/>
</dbReference>
<dbReference type="SUPFAM" id="SSF47661">
    <property type="entry name" value="t-snare proteins"/>
    <property type="match status" value="1"/>
</dbReference>
<dbReference type="eggNOG" id="KOG1666">
    <property type="taxonomic scope" value="Eukaryota"/>
</dbReference>
<proteinExistence type="inferred from homology"/>
<comment type="subunit">
    <text evidence="11">Interacts with distinct SNARE complexes that contain either STX5 or STX6. Interacts with NAPA and, to a lesser extent, with NAPG. Identified in a complex containing STX6, STX12, VAMP4 and VTI1A.</text>
</comment>
<evidence type="ECO:0000256" key="14">
    <source>
        <dbReference type="ARBA" id="ARBA00082368"/>
    </source>
</evidence>
<evidence type="ECO:0000256" key="16">
    <source>
        <dbReference type="SAM" id="Phobius"/>
    </source>
</evidence>
<dbReference type="InterPro" id="IPR038407">
    <property type="entry name" value="v-SNARE_N_sf"/>
</dbReference>
<dbReference type="SUPFAM" id="SSF58038">
    <property type="entry name" value="SNARE fusion complex"/>
    <property type="match status" value="1"/>
</dbReference>
<evidence type="ECO:0000256" key="4">
    <source>
        <dbReference type="ARBA" id="ARBA00022692"/>
    </source>
</evidence>
<dbReference type="PANTHER" id="PTHR21230:SF26">
    <property type="entry name" value="VESICLE TRANSPORT THROUGH INTERACTION WITH T-SNARES HOMOLOG 1A"/>
    <property type="match status" value="1"/>
</dbReference>
<dbReference type="GO" id="GO:0000149">
    <property type="term" value="F:SNARE binding"/>
    <property type="evidence" value="ECO:0007669"/>
    <property type="project" value="TreeGrafter"/>
</dbReference>
<dbReference type="Pfam" id="PF05008">
    <property type="entry name" value="V-SNARE"/>
    <property type="match status" value="1"/>
</dbReference>
<dbReference type="InParanoid" id="A0A1X7VUE8"/>
<feature type="domain" description="T-SNARE coiled-coil homology" evidence="17">
    <location>
        <begin position="120"/>
        <end position="187"/>
    </location>
</feature>
<keyword evidence="8 15" id="KW-0175">Coiled coil</keyword>
<keyword evidence="3" id="KW-0813">Transport</keyword>
<dbReference type="GO" id="GO:0031902">
    <property type="term" value="C:late endosome membrane"/>
    <property type="evidence" value="ECO:0007669"/>
    <property type="project" value="TreeGrafter"/>
</dbReference>
<accession>A0A1X7VUE8</accession>
<dbReference type="PANTHER" id="PTHR21230">
    <property type="entry name" value="VESICLE TRANSPORT V-SNARE PROTEIN VTI1-RELATED"/>
    <property type="match status" value="1"/>
</dbReference>
<comment type="similarity">
    <text evidence="2">Belongs to the VTI1 family.</text>
</comment>
<evidence type="ECO:0000256" key="6">
    <source>
        <dbReference type="ARBA" id="ARBA00022989"/>
    </source>
</evidence>
<evidence type="ECO:0000313" key="18">
    <source>
        <dbReference type="EnsemblMetazoa" id="Aqu2.1.43966_001"/>
    </source>
</evidence>
<dbReference type="InterPro" id="IPR010989">
    <property type="entry name" value="SNARE"/>
</dbReference>
<dbReference type="SMART" id="SM00397">
    <property type="entry name" value="t_SNARE"/>
    <property type="match status" value="1"/>
</dbReference>
<keyword evidence="5" id="KW-0653">Protein transport</keyword>
<dbReference type="GO" id="GO:0012507">
    <property type="term" value="C:ER to Golgi transport vesicle membrane"/>
    <property type="evidence" value="ECO:0007669"/>
    <property type="project" value="TreeGrafter"/>
</dbReference>
<dbReference type="GO" id="GO:0042147">
    <property type="term" value="P:retrograde transport, endosome to Golgi"/>
    <property type="evidence" value="ECO:0007669"/>
    <property type="project" value="TreeGrafter"/>
</dbReference>
<name>A0A1X7VUE8_AMPQE</name>
<dbReference type="InterPro" id="IPR007705">
    <property type="entry name" value="Vesicle_trsprt_v-SNARE_N"/>
</dbReference>
<dbReference type="EnsemblMetazoa" id="XM_003382442.3">
    <property type="protein sequence ID" value="XP_003382490.1"/>
    <property type="gene ID" value="LOC100641197"/>
</dbReference>
<evidence type="ECO:0000256" key="11">
    <source>
        <dbReference type="ARBA" id="ARBA00065755"/>
    </source>
</evidence>
<keyword evidence="4 16" id="KW-0812">Transmembrane</keyword>
<protein>
    <recommendedName>
        <fullName evidence="12">Vesicle transport through interaction with t-SNAREs homolog 1A</fullName>
    </recommendedName>
    <alternativeName>
        <fullName evidence="14">Vesicle transport v-SNARE protein Vti1-like 2</fullName>
    </alternativeName>
    <alternativeName>
        <fullName evidence="13">Vti1-rp2</fullName>
    </alternativeName>
</protein>
<keyword evidence="7" id="KW-0333">Golgi apparatus</keyword>
<gene>
    <name evidence="18" type="primary">100641197</name>
</gene>
<dbReference type="GO" id="GO:0016236">
    <property type="term" value="P:macroautophagy"/>
    <property type="evidence" value="ECO:0007669"/>
    <property type="project" value="TreeGrafter"/>
</dbReference>
<evidence type="ECO:0000256" key="1">
    <source>
        <dbReference type="ARBA" id="ARBA00004194"/>
    </source>
</evidence>
<dbReference type="FunFam" id="1.20.58.400:FF:000001">
    <property type="entry name" value="Vesicle transport through interaction with t-SNAREs homolog 1A"/>
    <property type="match status" value="1"/>
</dbReference>
<dbReference type="Gene3D" id="1.20.58.400">
    <property type="entry name" value="t-snare proteins"/>
    <property type="match status" value="1"/>
</dbReference>
<evidence type="ECO:0000256" key="15">
    <source>
        <dbReference type="SAM" id="Coils"/>
    </source>
</evidence>
<dbReference type="EnsemblMetazoa" id="Aqu2.1.43966_001">
    <property type="protein sequence ID" value="Aqu2.1.43966_001"/>
    <property type="gene ID" value="Aqu2.1.43966"/>
</dbReference>
<dbReference type="KEGG" id="aqu:100641197"/>
<dbReference type="OMA" id="MEYEAND"/>
<reference evidence="18" key="2">
    <citation type="submission" date="2017-05" db="UniProtKB">
        <authorList>
            <consortium name="EnsemblMetazoa"/>
        </authorList>
    </citation>
    <scope>IDENTIFICATION</scope>
</reference>
<dbReference type="GO" id="GO:0005829">
    <property type="term" value="C:cytosol"/>
    <property type="evidence" value="ECO:0007669"/>
    <property type="project" value="GOC"/>
</dbReference>
<dbReference type="GO" id="GO:0006891">
    <property type="term" value="P:intra-Golgi vesicle-mediated transport"/>
    <property type="evidence" value="ECO:0007669"/>
    <property type="project" value="TreeGrafter"/>
</dbReference>
<evidence type="ECO:0000256" key="12">
    <source>
        <dbReference type="ARBA" id="ARBA00071612"/>
    </source>
</evidence>
<keyword evidence="19" id="KW-1185">Reference proteome</keyword>
<evidence type="ECO:0000256" key="3">
    <source>
        <dbReference type="ARBA" id="ARBA00022448"/>
    </source>
</evidence>
<evidence type="ECO:0000256" key="10">
    <source>
        <dbReference type="ARBA" id="ARBA00046280"/>
    </source>
</evidence>
<dbReference type="Pfam" id="PF12352">
    <property type="entry name" value="V-SNARE_C"/>
    <property type="match status" value="1"/>
</dbReference>
<dbReference type="InterPro" id="IPR000727">
    <property type="entry name" value="T_SNARE_dom"/>
</dbReference>
<dbReference type="GO" id="GO:0006886">
    <property type="term" value="P:intracellular protein transport"/>
    <property type="evidence" value="ECO:0007669"/>
    <property type="project" value="InterPro"/>
</dbReference>
<reference evidence="19" key="1">
    <citation type="journal article" date="2010" name="Nature">
        <title>The Amphimedon queenslandica genome and the evolution of animal complexity.</title>
        <authorList>
            <person name="Srivastava M."/>
            <person name="Simakov O."/>
            <person name="Chapman J."/>
            <person name="Fahey B."/>
            <person name="Gauthier M.E."/>
            <person name="Mitros T."/>
            <person name="Richards G.S."/>
            <person name="Conaco C."/>
            <person name="Dacre M."/>
            <person name="Hellsten U."/>
            <person name="Larroux C."/>
            <person name="Putnam N.H."/>
            <person name="Stanke M."/>
            <person name="Adamska M."/>
            <person name="Darling A."/>
            <person name="Degnan S.M."/>
            <person name="Oakley T.H."/>
            <person name="Plachetzki D.C."/>
            <person name="Zhai Y."/>
            <person name="Adamski M."/>
            <person name="Calcino A."/>
            <person name="Cummins S.F."/>
            <person name="Goodstein D.M."/>
            <person name="Harris C."/>
            <person name="Jackson D.J."/>
            <person name="Leys S.P."/>
            <person name="Shu S."/>
            <person name="Woodcroft B.J."/>
            <person name="Vervoort M."/>
            <person name="Kosik K.S."/>
            <person name="Manning G."/>
            <person name="Degnan B.M."/>
            <person name="Rokhsar D.S."/>
        </authorList>
    </citation>
    <scope>NUCLEOTIDE SEQUENCE [LARGE SCALE GENOMIC DNA]</scope>
</reference>
<dbReference type="AlphaFoldDB" id="A0A1X7VUE8"/>
<dbReference type="Proteomes" id="UP000007879">
    <property type="component" value="Unassembled WGS sequence"/>
</dbReference>
<dbReference type="GO" id="GO:0006896">
    <property type="term" value="P:Golgi to vacuole transport"/>
    <property type="evidence" value="ECO:0007669"/>
    <property type="project" value="TreeGrafter"/>
</dbReference>
<dbReference type="GO" id="GO:0005484">
    <property type="term" value="F:SNAP receptor activity"/>
    <property type="evidence" value="ECO:0007669"/>
    <property type="project" value="TreeGrafter"/>
</dbReference>
<keyword evidence="9 16" id="KW-0472">Membrane</keyword>
<dbReference type="CDD" id="cd15891">
    <property type="entry name" value="SNARE_Vti1a"/>
    <property type="match status" value="1"/>
</dbReference>
<evidence type="ECO:0000256" key="7">
    <source>
        <dbReference type="ARBA" id="ARBA00023034"/>
    </source>
</evidence>
<feature type="coiled-coil region" evidence="15">
    <location>
        <begin position="67"/>
        <end position="94"/>
    </location>
</feature>
<dbReference type="Gene3D" id="1.20.5.110">
    <property type="match status" value="1"/>
</dbReference>
<sequence>MSSVFESYEGQFSTITADITARIGKIPNLIGTEKKTAIGVVQGNIDEAGELLDQMDLEIHDVPQDNRGAAKKRLTSYKHELERLKKEFRQSQVALGDETSMRKELFDREELYTSEDHRARLLDNTERLAKTSDTLEDGYRIAKETETIGLDIIDNLQGDRDTINRIRGRLRDTDSEISKGGRVIRRIGRRIVQHKIILAVVILVILVIIGLLIFGIVKIHQKTSSK</sequence>